<sequence>MRSGFRWRQGAGDASRGGSAGARIAWPRTLAAKRNQRLDVDHLRFVHEAARGGVLHCFLLDCSGSMLSGQRLALAKGLLVALFDQARGERSEAALVCFGGQRADVRFRPAVPRWWNERWLSPIGGGGGTPLTLGIETAATVLEHAARRKPGQQRWLWILTDGRSSGAPARPVAADHVVFVDFERDETVRLGRCAQLAQAWGVEYVRPDGLIAAR</sequence>
<protein>
    <submittedName>
        <fullName evidence="3">Magnesium chelatase subunit ChlD-like protein</fullName>
    </submittedName>
</protein>
<dbReference type="AlphaFoldDB" id="A0A1H6WEI2"/>
<dbReference type="InterPro" id="IPR036465">
    <property type="entry name" value="vWFA_dom_sf"/>
</dbReference>
<dbReference type="SUPFAM" id="SSF53300">
    <property type="entry name" value="vWA-like"/>
    <property type="match status" value="1"/>
</dbReference>
<evidence type="ECO:0000313" key="4">
    <source>
        <dbReference type="Proteomes" id="UP000198866"/>
    </source>
</evidence>
<proteinExistence type="predicted"/>
<evidence type="ECO:0000259" key="2">
    <source>
        <dbReference type="Pfam" id="PF13519"/>
    </source>
</evidence>
<dbReference type="Pfam" id="PF13519">
    <property type="entry name" value="VWA_2"/>
    <property type="match status" value="1"/>
</dbReference>
<dbReference type="InterPro" id="IPR052989">
    <property type="entry name" value="Mg-chelatase_DI-like"/>
</dbReference>
<dbReference type="OrthoDB" id="5793213at2"/>
<name>A0A1H6WEI2_9BURK</name>
<feature type="compositionally biased region" description="Low complexity" evidence="1">
    <location>
        <begin position="10"/>
        <end position="20"/>
    </location>
</feature>
<accession>A0A1H6WEI2</accession>
<dbReference type="Proteomes" id="UP000198866">
    <property type="component" value="Unassembled WGS sequence"/>
</dbReference>
<dbReference type="EMBL" id="FNYE01000007">
    <property type="protein sequence ID" value="SEJ15303.1"/>
    <property type="molecule type" value="Genomic_DNA"/>
</dbReference>
<dbReference type="RefSeq" id="WP_090865308.1">
    <property type="nucleotide sequence ID" value="NZ_FNYE01000007.1"/>
</dbReference>
<keyword evidence="4" id="KW-1185">Reference proteome</keyword>
<dbReference type="PANTHER" id="PTHR35023:SF1">
    <property type="entry name" value="MG-PROTOPORPHYRIN IX CHELATASE"/>
    <property type="match status" value="1"/>
</dbReference>
<gene>
    <name evidence="3" type="ORF">SAMN05192539_100783</name>
</gene>
<feature type="region of interest" description="Disordered" evidence="1">
    <location>
        <begin position="1"/>
        <end position="20"/>
    </location>
</feature>
<evidence type="ECO:0000313" key="3">
    <source>
        <dbReference type="EMBL" id="SEJ15303.1"/>
    </source>
</evidence>
<dbReference type="Gene3D" id="3.40.50.410">
    <property type="entry name" value="von Willebrand factor, type A domain"/>
    <property type="match status" value="1"/>
</dbReference>
<dbReference type="STRING" id="667676.SAMN05192539_100783"/>
<dbReference type="InterPro" id="IPR002035">
    <property type="entry name" value="VWF_A"/>
</dbReference>
<dbReference type="PANTHER" id="PTHR35023">
    <property type="entry name" value="CHELATASE-RELATED"/>
    <property type="match status" value="1"/>
</dbReference>
<feature type="domain" description="VWFA" evidence="2">
    <location>
        <begin position="58"/>
        <end position="162"/>
    </location>
</feature>
<organism evidence="3 4">
    <name type="scientific">Paraburkholderia diazotrophica</name>
    <dbReference type="NCBI Taxonomy" id="667676"/>
    <lineage>
        <taxon>Bacteria</taxon>
        <taxon>Pseudomonadati</taxon>
        <taxon>Pseudomonadota</taxon>
        <taxon>Betaproteobacteria</taxon>
        <taxon>Burkholderiales</taxon>
        <taxon>Burkholderiaceae</taxon>
        <taxon>Paraburkholderia</taxon>
    </lineage>
</organism>
<reference evidence="4" key="1">
    <citation type="submission" date="2016-10" db="EMBL/GenBank/DDBJ databases">
        <authorList>
            <person name="Varghese N."/>
            <person name="Submissions S."/>
        </authorList>
    </citation>
    <scope>NUCLEOTIDE SEQUENCE [LARGE SCALE GENOMIC DNA]</scope>
    <source>
        <strain evidence="4">LMG 26031</strain>
    </source>
</reference>
<evidence type="ECO:0000256" key="1">
    <source>
        <dbReference type="SAM" id="MobiDB-lite"/>
    </source>
</evidence>